<dbReference type="SMART" id="SM00138">
    <property type="entry name" value="MeTrc"/>
    <property type="match status" value="1"/>
</dbReference>
<dbReference type="PANTHER" id="PTHR24422:SF10">
    <property type="entry name" value="CHEMOTAXIS PROTEIN METHYLTRANSFERASE 2"/>
    <property type="match status" value="1"/>
</dbReference>
<dbReference type="Pfam" id="PF03705">
    <property type="entry name" value="CheR_N"/>
    <property type="match status" value="1"/>
</dbReference>
<dbReference type="InterPro" id="IPR029063">
    <property type="entry name" value="SAM-dependent_MTases_sf"/>
</dbReference>
<dbReference type="InterPro" id="IPR026024">
    <property type="entry name" value="Chemotaxis_MeTrfase_CheR"/>
</dbReference>
<accession>A0A081BU12</accession>
<dbReference type="PANTHER" id="PTHR24422">
    <property type="entry name" value="CHEMOTAXIS PROTEIN METHYLTRANSFERASE"/>
    <property type="match status" value="1"/>
</dbReference>
<dbReference type="InterPro" id="IPR022642">
    <property type="entry name" value="CheR_C"/>
</dbReference>
<dbReference type="EC" id="2.1.1.80" evidence="2"/>
<evidence type="ECO:0000256" key="5">
    <source>
        <dbReference type="ARBA" id="ARBA00022691"/>
    </source>
</evidence>
<dbReference type="PRINTS" id="PR00996">
    <property type="entry name" value="CHERMTFRASE"/>
</dbReference>
<keyword evidence="5" id="KW-0949">S-adenosyl-L-methionine</keyword>
<dbReference type="GO" id="GO:0032259">
    <property type="term" value="P:methylation"/>
    <property type="evidence" value="ECO:0007669"/>
    <property type="project" value="UniProtKB-KW"/>
</dbReference>
<dbReference type="HOGENOM" id="CLU_025854_0_1_0"/>
<dbReference type="GO" id="GO:0008983">
    <property type="term" value="F:protein-glutamate O-methyltransferase activity"/>
    <property type="evidence" value="ECO:0007669"/>
    <property type="project" value="UniProtKB-EC"/>
</dbReference>
<dbReference type="SUPFAM" id="SSF53335">
    <property type="entry name" value="S-adenosyl-L-methionine-dependent methyltransferases"/>
    <property type="match status" value="1"/>
</dbReference>
<evidence type="ECO:0000256" key="4">
    <source>
        <dbReference type="ARBA" id="ARBA00022679"/>
    </source>
</evidence>
<comment type="catalytic activity">
    <reaction evidence="1">
        <text>L-glutamyl-[protein] + S-adenosyl-L-methionine = [protein]-L-glutamate 5-O-methyl ester + S-adenosyl-L-homocysteine</text>
        <dbReference type="Rhea" id="RHEA:24452"/>
        <dbReference type="Rhea" id="RHEA-COMP:10208"/>
        <dbReference type="Rhea" id="RHEA-COMP:10311"/>
        <dbReference type="ChEBI" id="CHEBI:29973"/>
        <dbReference type="ChEBI" id="CHEBI:57856"/>
        <dbReference type="ChEBI" id="CHEBI:59789"/>
        <dbReference type="ChEBI" id="CHEBI:82795"/>
        <dbReference type="EC" id="2.1.1.80"/>
    </reaction>
</comment>
<keyword evidence="8" id="KW-1185">Reference proteome</keyword>
<evidence type="ECO:0000259" key="6">
    <source>
        <dbReference type="PROSITE" id="PS50123"/>
    </source>
</evidence>
<dbReference type="SUPFAM" id="SSF47757">
    <property type="entry name" value="Chemotaxis receptor methyltransferase CheR, N-terminal domain"/>
    <property type="match status" value="1"/>
</dbReference>
<name>A0A081BU12_VECG1</name>
<dbReference type="PIRSF" id="PIRSF000410">
    <property type="entry name" value="CheR"/>
    <property type="match status" value="1"/>
</dbReference>
<reference evidence="7" key="1">
    <citation type="journal article" date="2015" name="PeerJ">
        <title>First genomic representation of candidate bacterial phylum KSB3 points to enhanced environmental sensing as a trigger of wastewater bulking.</title>
        <authorList>
            <person name="Sekiguchi Y."/>
            <person name="Ohashi A."/>
            <person name="Parks D.H."/>
            <person name="Yamauchi T."/>
            <person name="Tyson G.W."/>
            <person name="Hugenholtz P."/>
        </authorList>
    </citation>
    <scope>NUCLEOTIDE SEQUENCE [LARGE SCALE GENOMIC DNA]</scope>
</reference>
<dbReference type="eggNOG" id="COG1352">
    <property type="taxonomic scope" value="Bacteria"/>
</dbReference>
<dbReference type="AlphaFoldDB" id="A0A081BU12"/>
<dbReference type="EMBL" id="DF820464">
    <property type="protein sequence ID" value="GAK55817.1"/>
    <property type="molecule type" value="Genomic_DNA"/>
</dbReference>
<protein>
    <recommendedName>
        <fullName evidence="2">protein-glutamate O-methyltransferase</fullName>
        <ecNumber evidence="2">2.1.1.80</ecNumber>
    </recommendedName>
</protein>
<evidence type="ECO:0000313" key="7">
    <source>
        <dbReference type="EMBL" id="GAK55817.1"/>
    </source>
</evidence>
<evidence type="ECO:0000256" key="3">
    <source>
        <dbReference type="ARBA" id="ARBA00022603"/>
    </source>
</evidence>
<evidence type="ECO:0000256" key="2">
    <source>
        <dbReference type="ARBA" id="ARBA00012534"/>
    </source>
</evidence>
<dbReference type="Gene3D" id="3.40.50.150">
    <property type="entry name" value="Vaccinia Virus protein VP39"/>
    <property type="match status" value="1"/>
</dbReference>
<dbReference type="Pfam" id="PF01739">
    <property type="entry name" value="CheR"/>
    <property type="match status" value="1"/>
</dbReference>
<dbReference type="InterPro" id="IPR050903">
    <property type="entry name" value="Bact_Chemotaxis_MeTrfase"/>
</dbReference>
<organism evidence="7">
    <name type="scientific">Vecturithrix granuli</name>
    <dbReference type="NCBI Taxonomy" id="1499967"/>
    <lineage>
        <taxon>Bacteria</taxon>
        <taxon>Candidatus Moduliflexota</taxon>
        <taxon>Candidatus Vecturitrichia</taxon>
        <taxon>Candidatus Vecturitrichales</taxon>
        <taxon>Candidatus Vecturitrichaceae</taxon>
        <taxon>Candidatus Vecturithrix</taxon>
    </lineage>
</organism>
<proteinExistence type="predicted"/>
<dbReference type="InterPro" id="IPR022641">
    <property type="entry name" value="CheR_N"/>
</dbReference>
<dbReference type="PROSITE" id="PS50123">
    <property type="entry name" value="CHER"/>
    <property type="match status" value="1"/>
</dbReference>
<gene>
    <name evidence="7" type="ORF">U27_02776</name>
</gene>
<evidence type="ECO:0000313" key="8">
    <source>
        <dbReference type="Proteomes" id="UP000030661"/>
    </source>
</evidence>
<keyword evidence="4 7" id="KW-0808">Transferase</keyword>
<dbReference type="Proteomes" id="UP000030661">
    <property type="component" value="Unassembled WGS sequence"/>
</dbReference>
<keyword evidence="3 7" id="KW-0489">Methyltransferase</keyword>
<feature type="domain" description="CheR-type methyltransferase" evidence="6">
    <location>
        <begin position="1"/>
        <end position="276"/>
    </location>
</feature>
<dbReference type="Gene3D" id="1.10.155.10">
    <property type="entry name" value="Chemotaxis receptor methyltransferase CheR, N-terminal domain"/>
    <property type="match status" value="1"/>
</dbReference>
<dbReference type="InterPro" id="IPR036804">
    <property type="entry name" value="CheR_N_sf"/>
</dbReference>
<dbReference type="InterPro" id="IPR000780">
    <property type="entry name" value="CheR_MeTrfase"/>
</dbReference>
<dbReference type="STRING" id="1499967.U27_02776"/>
<sequence>MWLQDQHAFELLRDFIWEKSGLYFESTKRQYFWRRVQNRMRLLDCFDGKEYYRILRSDTSETELRELLNVLTTTETYFFRNEPQLRAFQEEILPEMLRRKRAQGDCYLRFWSAGCSSGEEPYTLGMILREHLPQIEQWNITVVGTDINTRMVQKAQEGVYHVRSLRETPDRYRAKYFTVEGDQYRLHDVIKKMVTFRVGNLMHAEDASLMHNVDCIFCRNVLIYFNVESCQKVITMFYETMATQGYLLLGHSESLYRISAIFKLMKLKHSLVYYKE</sequence>
<evidence type="ECO:0000256" key="1">
    <source>
        <dbReference type="ARBA" id="ARBA00001541"/>
    </source>
</evidence>